<evidence type="ECO:0000256" key="3">
    <source>
        <dbReference type="PROSITE-ProRule" id="PRU00464"/>
    </source>
</evidence>
<accession>A0A1G1W695</accession>
<proteinExistence type="predicted"/>
<dbReference type="Proteomes" id="UP000176631">
    <property type="component" value="Unassembled WGS sequence"/>
</dbReference>
<dbReference type="GO" id="GO:0003824">
    <property type="term" value="F:catalytic activity"/>
    <property type="evidence" value="ECO:0007669"/>
    <property type="project" value="InterPro"/>
</dbReference>
<dbReference type="STRING" id="1802593.A2172_02250"/>
<evidence type="ECO:0000313" key="5">
    <source>
        <dbReference type="EMBL" id="OGY23178.1"/>
    </source>
</evidence>
<dbReference type="InterPro" id="IPR036265">
    <property type="entry name" value="HIT-like_sf"/>
</dbReference>
<dbReference type="AlphaFoldDB" id="A0A1G1W695"/>
<protein>
    <recommendedName>
        <fullName evidence="4">HIT domain-containing protein</fullName>
    </recommendedName>
</protein>
<evidence type="ECO:0000256" key="2">
    <source>
        <dbReference type="PIRSR" id="PIRSR601310-3"/>
    </source>
</evidence>
<dbReference type="PRINTS" id="PR00332">
    <property type="entry name" value="HISTRIAD"/>
</dbReference>
<reference evidence="5 6" key="1">
    <citation type="journal article" date="2016" name="Nat. Commun.">
        <title>Thousands of microbial genomes shed light on interconnected biogeochemical processes in an aquifer system.</title>
        <authorList>
            <person name="Anantharaman K."/>
            <person name="Brown C.T."/>
            <person name="Hug L.A."/>
            <person name="Sharon I."/>
            <person name="Castelle C.J."/>
            <person name="Probst A.J."/>
            <person name="Thomas B.C."/>
            <person name="Singh A."/>
            <person name="Wilkins M.J."/>
            <person name="Karaoz U."/>
            <person name="Brodie E.L."/>
            <person name="Williams K.H."/>
            <person name="Hubbard S.S."/>
            <person name="Banfield J.F."/>
        </authorList>
    </citation>
    <scope>NUCLEOTIDE SEQUENCE [LARGE SCALE GENOMIC DNA]</scope>
</reference>
<sequence>MDCTFCKIVKGEIPANFVYQDADLVVFPDIRPKAKVHLLITPKEHIESFLDLKENHTKLLTKIIKVIQQLVKDKKLESSYRVVVNGGVYQEVPHLHLHLLGD</sequence>
<dbReference type="Pfam" id="PF11969">
    <property type="entry name" value="DcpS_C"/>
    <property type="match status" value="1"/>
</dbReference>
<name>A0A1G1W695_9BACT</name>
<dbReference type="InterPro" id="IPR001310">
    <property type="entry name" value="Histidine_triad_HIT"/>
</dbReference>
<evidence type="ECO:0000259" key="4">
    <source>
        <dbReference type="PROSITE" id="PS51084"/>
    </source>
</evidence>
<feature type="short sequence motif" description="Histidine triad motif" evidence="2 3">
    <location>
        <begin position="94"/>
        <end position="98"/>
    </location>
</feature>
<organism evidence="5 6">
    <name type="scientific">Candidatus Woykebacteria bacterium RBG_13_40_15</name>
    <dbReference type="NCBI Taxonomy" id="1802593"/>
    <lineage>
        <taxon>Bacteria</taxon>
        <taxon>Candidatus Woykeibacteriota</taxon>
    </lineage>
</organism>
<dbReference type="InterPro" id="IPR011146">
    <property type="entry name" value="HIT-like"/>
</dbReference>
<dbReference type="PANTHER" id="PTHR23089">
    <property type="entry name" value="HISTIDINE TRIAD HIT PROTEIN"/>
    <property type="match status" value="1"/>
</dbReference>
<dbReference type="SUPFAM" id="SSF54197">
    <property type="entry name" value="HIT-like"/>
    <property type="match status" value="1"/>
</dbReference>
<dbReference type="Gene3D" id="3.30.428.10">
    <property type="entry name" value="HIT-like"/>
    <property type="match status" value="1"/>
</dbReference>
<evidence type="ECO:0000256" key="1">
    <source>
        <dbReference type="PIRSR" id="PIRSR601310-1"/>
    </source>
</evidence>
<dbReference type="PROSITE" id="PS51084">
    <property type="entry name" value="HIT_2"/>
    <property type="match status" value="1"/>
</dbReference>
<evidence type="ECO:0000313" key="6">
    <source>
        <dbReference type="Proteomes" id="UP000176631"/>
    </source>
</evidence>
<dbReference type="EMBL" id="MHCP01000028">
    <property type="protein sequence ID" value="OGY23178.1"/>
    <property type="molecule type" value="Genomic_DNA"/>
</dbReference>
<feature type="active site" description="Tele-AMP-histidine intermediate" evidence="1">
    <location>
        <position position="96"/>
    </location>
</feature>
<feature type="domain" description="HIT" evidence="4">
    <location>
        <begin position="4"/>
        <end position="102"/>
    </location>
</feature>
<comment type="caution">
    <text evidence="5">The sequence shown here is derived from an EMBL/GenBank/DDBJ whole genome shotgun (WGS) entry which is preliminary data.</text>
</comment>
<gene>
    <name evidence="5" type="ORF">A2172_02250</name>
</gene>